<evidence type="ECO:0000313" key="3">
    <source>
        <dbReference type="Proteomes" id="UP000215355"/>
    </source>
</evidence>
<dbReference type="AlphaFoldDB" id="A0AAJ5C0I8"/>
<organism evidence="2 3">
    <name type="scientific">Sphingobacterium mizutaii</name>
    <dbReference type="NCBI Taxonomy" id="1010"/>
    <lineage>
        <taxon>Bacteria</taxon>
        <taxon>Pseudomonadati</taxon>
        <taxon>Bacteroidota</taxon>
        <taxon>Sphingobacteriia</taxon>
        <taxon>Sphingobacteriales</taxon>
        <taxon>Sphingobacteriaceae</taxon>
        <taxon>Sphingobacterium</taxon>
    </lineage>
</organism>
<dbReference type="EMBL" id="LT906468">
    <property type="protein sequence ID" value="SNV51344.1"/>
    <property type="molecule type" value="Genomic_DNA"/>
</dbReference>
<protein>
    <submittedName>
        <fullName evidence="2">Spore coat polysaccharide biosynthesis protein spsA</fullName>
    </submittedName>
</protein>
<dbReference type="InterPro" id="IPR001173">
    <property type="entry name" value="Glyco_trans_2-like"/>
</dbReference>
<sequence>MLISFILPAYKSKFLNLAIESILNQDYSDFELVIIDDNSPENLFEIVSKFKDERIKYYRNQENIGGNDLVKQWNKCLEYANGDYLVLASDDDIYDKTFLSTGMKLISKYPKVDIIRSRVKLINEEGETIGIDGILEENCSQIEFVYAWLNGGFTVCMANYIMKTEAIRSIQFIQQPFAFGTDIITVFLLAKNGLANYKEMLFCFRFSQIHLSSDNSKMPVKIEATTKLFNKIKAISYLPPCNDIEKFCLNQINWDTLYRKCIYDYYNGAVKFLPFRQIFKIEECELANRKDKNMMYVRFFIDKLFKK</sequence>
<feature type="domain" description="Glycosyltransferase 2-like" evidence="1">
    <location>
        <begin position="4"/>
        <end position="134"/>
    </location>
</feature>
<dbReference type="Pfam" id="PF00535">
    <property type="entry name" value="Glycos_transf_2"/>
    <property type="match status" value="1"/>
</dbReference>
<dbReference type="KEGG" id="smiz:4412673_02354"/>
<dbReference type="GO" id="GO:0016758">
    <property type="term" value="F:hexosyltransferase activity"/>
    <property type="evidence" value="ECO:0007669"/>
    <property type="project" value="UniProtKB-ARBA"/>
</dbReference>
<evidence type="ECO:0000313" key="2">
    <source>
        <dbReference type="EMBL" id="SNV51344.1"/>
    </source>
</evidence>
<evidence type="ECO:0000259" key="1">
    <source>
        <dbReference type="Pfam" id="PF00535"/>
    </source>
</evidence>
<gene>
    <name evidence="2" type="primary">spsA_1</name>
    <name evidence="2" type="ORF">SAMEA4412673_02354</name>
</gene>
<name>A0AAJ5C0I8_9SPHI</name>
<dbReference type="PANTHER" id="PTHR22916:SF3">
    <property type="entry name" value="UDP-GLCNAC:BETAGAL BETA-1,3-N-ACETYLGLUCOSAMINYLTRANSFERASE-LIKE PROTEIN 1"/>
    <property type="match status" value="1"/>
</dbReference>
<dbReference type="PANTHER" id="PTHR22916">
    <property type="entry name" value="GLYCOSYLTRANSFERASE"/>
    <property type="match status" value="1"/>
</dbReference>
<dbReference type="SUPFAM" id="SSF53448">
    <property type="entry name" value="Nucleotide-diphospho-sugar transferases"/>
    <property type="match status" value="1"/>
</dbReference>
<dbReference type="Proteomes" id="UP000215355">
    <property type="component" value="Chromosome 1"/>
</dbReference>
<dbReference type="RefSeq" id="WP_093097043.1">
    <property type="nucleotide sequence ID" value="NZ_FNGK01000001.1"/>
</dbReference>
<dbReference type="CDD" id="cd00761">
    <property type="entry name" value="Glyco_tranf_GTA_type"/>
    <property type="match status" value="1"/>
</dbReference>
<reference evidence="2 3" key="1">
    <citation type="submission" date="2017-06" db="EMBL/GenBank/DDBJ databases">
        <authorList>
            <consortium name="Pathogen Informatics"/>
        </authorList>
    </citation>
    <scope>NUCLEOTIDE SEQUENCE [LARGE SCALE GENOMIC DNA]</scope>
    <source>
        <strain evidence="2 3">NCTC12149</strain>
    </source>
</reference>
<accession>A0AAJ5C0I8</accession>
<dbReference type="InterPro" id="IPR029044">
    <property type="entry name" value="Nucleotide-diphossugar_trans"/>
</dbReference>
<dbReference type="Gene3D" id="3.90.550.10">
    <property type="entry name" value="Spore Coat Polysaccharide Biosynthesis Protein SpsA, Chain A"/>
    <property type="match status" value="1"/>
</dbReference>
<proteinExistence type="predicted"/>